<keyword evidence="2 5" id="KW-0238">DNA-binding</keyword>
<evidence type="ECO:0000259" key="4">
    <source>
        <dbReference type="PROSITE" id="PS01124"/>
    </source>
</evidence>
<feature type="domain" description="HTH araC/xylS-type" evidence="4">
    <location>
        <begin position="190"/>
        <end position="282"/>
    </location>
</feature>
<dbReference type="EMBL" id="VITN01000023">
    <property type="protein sequence ID" value="TWB12865.1"/>
    <property type="molecule type" value="Genomic_DNA"/>
</dbReference>
<dbReference type="InterPro" id="IPR009057">
    <property type="entry name" value="Homeodomain-like_sf"/>
</dbReference>
<dbReference type="AlphaFoldDB" id="A0A560EUB0"/>
<keyword evidence="1" id="KW-0805">Transcription regulation</keyword>
<dbReference type="Pfam" id="PF12833">
    <property type="entry name" value="HTH_18"/>
    <property type="match status" value="1"/>
</dbReference>
<proteinExistence type="predicted"/>
<dbReference type="OrthoDB" id="9793400at2"/>
<dbReference type="RefSeq" id="WP_145753349.1">
    <property type="nucleotide sequence ID" value="NZ_VITN01000023.1"/>
</dbReference>
<dbReference type="GO" id="GO:0003700">
    <property type="term" value="F:DNA-binding transcription factor activity"/>
    <property type="evidence" value="ECO:0007669"/>
    <property type="project" value="InterPro"/>
</dbReference>
<sequence>MTNPSSRLVSIRRHDGARDAWHVASLAPPPVLSGLVDGYADYRERTSFTTRRELPHAQAVLIINLAEPIGIVGGDGRQITVRAGEGFVAGAHLAPALSRSVGTQAGMHVFLPLSSLRRLLGCPLTDLIDRVVPLDAVLGSAARQLGQTLAEAPDGTVRMAALDDALTRRFDAMPALPGAQAHALALLRDRPDLDIADIAGEIGWSAKHLAARVQDALGVGPRTYRRLMRFEALTKRLGAGPPGEGSGGWAGIAIDAGYCDQSHMIREFREFAGLTPGQYLARSLPDGGGLVESGPVDGMVAEVS</sequence>
<protein>
    <submittedName>
        <fullName evidence="5">AraC-like DNA-binding protein</fullName>
    </submittedName>
</protein>
<evidence type="ECO:0000256" key="3">
    <source>
        <dbReference type="ARBA" id="ARBA00023163"/>
    </source>
</evidence>
<comment type="caution">
    <text evidence="5">The sequence shown here is derived from an EMBL/GenBank/DDBJ whole genome shotgun (WGS) entry which is preliminary data.</text>
</comment>
<evidence type="ECO:0000256" key="2">
    <source>
        <dbReference type="ARBA" id="ARBA00023125"/>
    </source>
</evidence>
<keyword evidence="3" id="KW-0804">Transcription</keyword>
<organism evidence="5 6">
    <name type="scientific">Nitrospirillum amazonense</name>
    <dbReference type="NCBI Taxonomy" id="28077"/>
    <lineage>
        <taxon>Bacteria</taxon>
        <taxon>Pseudomonadati</taxon>
        <taxon>Pseudomonadota</taxon>
        <taxon>Alphaproteobacteria</taxon>
        <taxon>Rhodospirillales</taxon>
        <taxon>Azospirillaceae</taxon>
        <taxon>Nitrospirillum</taxon>
    </lineage>
</organism>
<dbReference type="PANTHER" id="PTHR46796:SF15">
    <property type="entry name" value="BLL1074 PROTEIN"/>
    <property type="match status" value="1"/>
</dbReference>
<dbReference type="Proteomes" id="UP000319859">
    <property type="component" value="Unassembled WGS sequence"/>
</dbReference>
<reference evidence="5 6" key="1">
    <citation type="submission" date="2019-06" db="EMBL/GenBank/DDBJ databases">
        <title>Genomic Encyclopedia of Type Strains, Phase IV (KMG-V): Genome sequencing to study the core and pangenomes of soil and plant-associated prokaryotes.</title>
        <authorList>
            <person name="Whitman W."/>
        </authorList>
    </citation>
    <scope>NUCLEOTIDE SEQUENCE [LARGE SCALE GENOMIC DNA]</scope>
    <source>
        <strain evidence="5 6">BR 11880</strain>
    </source>
</reference>
<dbReference type="SMART" id="SM00342">
    <property type="entry name" value="HTH_ARAC"/>
    <property type="match status" value="1"/>
</dbReference>
<dbReference type="PROSITE" id="PS01124">
    <property type="entry name" value="HTH_ARAC_FAMILY_2"/>
    <property type="match status" value="1"/>
</dbReference>
<dbReference type="GO" id="GO:0043565">
    <property type="term" value="F:sequence-specific DNA binding"/>
    <property type="evidence" value="ECO:0007669"/>
    <property type="project" value="InterPro"/>
</dbReference>
<evidence type="ECO:0000313" key="6">
    <source>
        <dbReference type="Proteomes" id="UP000319859"/>
    </source>
</evidence>
<dbReference type="InterPro" id="IPR018060">
    <property type="entry name" value="HTH_AraC"/>
</dbReference>
<name>A0A560EUB0_9PROT</name>
<evidence type="ECO:0000256" key="1">
    <source>
        <dbReference type="ARBA" id="ARBA00023015"/>
    </source>
</evidence>
<dbReference type="InterPro" id="IPR050204">
    <property type="entry name" value="AraC_XylS_family_regulators"/>
</dbReference>
<gene>
    <name evidence="5" type="ORF">FBZ89_12378</name>
</gene>
<evidence type="ECO:0000313" key="5">
    <source>
        <dbReference type="EMBL" id="TWB12865.1"/>
    </source>
</evidence>
<dbReference type="PANTHER" id="PTHR46796">
    <property type="entry name" value="HTH-TYPE TRANSCRIPTIONAL ACTIVATOR RHAS-RELATED"/>
    <property type="match status" value="1"/>
</dbReference>
<dbReference type="Gene3D" id="1.10.10.60">
    <property type="entry name" value="Homeodomain-like"/>
    <property type="match status" value="1"/>
</dbReference>
<accession>A0A560EUB0</accession>
<dbReference type="SUPFAM" id="SSF46689">
    <property type="entry name" value="Homeodomain-like"/>
    <property type="match status" value="1"/>
</dbReference>